<protein>
    <submittedName>
        <fullName evidence="1">Uncharacterized protein</fullName>
    </submittedName>
</protein>
<proteinExistence type="predicted"/>
<comment type="caution">
    <text evidence="1">The sequence shown here is derived from an EMBL/GenBank/DDBJ whole genome shotgun (WGS) entry which is preliminary data.</text>
</comment>
<gene>
    <name evidence="1" type="ORF">BJY01DRAFT_247293</name>
</gene>
<dbReference type="Proteomes" id="UP001610446">
    <property type="component" value="Unassembled WGS sequence"/>
</dbReference>
<organism evidence="1 2">
    <name type="scientific">Aspergillus pseudoustus</name>
    <dbReference type="NCBI Taxonomy" id="1810923"/>
    <lineage>
        <taxon>Eukaryota</taxon>
        <taxon>Fungi</taxon>
        <taxon>Dikarya</taxon>
        <taxon>Ascomycota</taxon>
        <taxon>Pezizomycotina</taxon>
        <taxon>Eurotiomycetes</taxon>
        <taxon>Eurotiomycetidae</taxon>
        <taxon>Eurotiales</taxon>
        <taxon>Aspergillaceae</taxon>
        <taxon>Aspergillus</taxon>
        <taxon>Aspergillus subgen. Nidulantes</taxon>
    </lineage>
</organism>
<reference evidence="1 2" key="1">
    <citation type="submission" date="2024-07" db="EMBL/GenBank/DDBJ databases">
        <title>Section-level genome sequencing and comparative genomics of Aspergillus sections Usti and Cavernicolus.</title>
        <authorList>
            <consortium name="Lawrence Berkeley National Laboratory"/>
            <person name="Nybo J.L."/>
            <person name="Vesth T.C."/>
            <person name="Theobald S."/>
            <person name="Frisvad J.C."/>
            <person name="Larsen T.O."/>
            <person name="Kjaerboelling I."/>
            <person name="Rothschild-Mancinelli K."/>
            <person name="Lyhne E.K."/>
            <person name="Kogle M.E."/>
            <person name="Barry K."/>
            <person name="Clum A."/>
            <person name="Na H."/>
            <person name="Ledsgaard L."/>
            <person name="Lin J."/>
            <person name="Lipzen A."/>
            <person name="Kuo A."/>
            <person name="Riley R."/>
            <person name="Mondo S."/>
            <person name="Labutti K."/>
            <person name="Haridas S."/>
            <person name="Pangalinan J."/>
            <person name="Salamov A.A."/>
            <person name="Simmons B.A."/>
            <person name="Magnuson J.K."/>
            <person name="Chen J."/>
            <person name="Drula E."/>
            <person name="Henrissat B."/>
            <person name="Wiebenga A."/>
            <person name="Lubbers R.J."/>
            <person name="Gomes A.C."/>
            <person name="Makela M.R."/>
            <person name="Stajich J."/>
            <person name="Grigoriev I.V."/>
            <person name="Mortensen U.H."/>
            <person name="De Vries R.P."/>
            <person name="Baker S.E."/>
            <person name="Andersen M.R."/>
        </authorList>
    </citation>
    <scope>NUCLEOTIDE SEQUENCE [LARGE SCALE GENOMIC DNA]</scope>
    <source>
        <strain evidence="1 2">CBS 123904</strain>
    </source>
</reference>
<keyword evidence="2" id="KW-1185">Reference proteome</keyword>
<name>A0ABR4K3S0_9EURO</name>
<accession>A0ABR4K3S0</accession>
<evidence type="ECO:0000313" key="2">
    <source>
        <dbReference type="Proteomes" id="UP001610446"/>
    </source>
</evidence>
<sequence length="72" mass="7738">MLIINIQQIMGGSTTFLSTFPTLMFCDSAGAYRDRGTGSVSVFDGRFWAVANPITLGPGLKPVLKDIIRGSE</sequence>
<evidence type="ECO:0000313" key="1">
    <source>
        <dbReference type="EMBL" id="KAL2846389.1"/>
    </source>
</evidence>
<dbReference type="EMBL" id="JBFXLU010000064">
    <property type="protein sequence ID" value="KAL2846389.1"/>
    <property type="molecule type" value="Genomic_DNA"/>
</dbReference>